<organism evidence="1 2">
    <name type="scientific">Paenibacillus aquistagni</name>
    <dbReference type="NCBI Taxonomy" id="1852522"/>
    <lineage>
        <taxon>Bacteria</taxon>
        <taxon>Bacillati</taxon>
        <taxon>Bacillota</taxon>
        <taxon>Bacilli</taxon>
        <taxon>Bacillales</taxon>
        <taxon>Paenibacillaceae</taxon>
        <taxon>Paenibacillus</taxon>
    </lineage>
</organism>
<dbReference type="AlphaFoldDB" id="A0A1X7LEL4"/>
<reference evidence="1 2" key="1">
    <citation type="submission" date="2017-04" db="EMBL/GenBank/DDBJ databases">
        <authorList>
            <person name="Afonso C.L."/>
            <person name="Miller P.J."/>
            <person name="Scott M.A."/>
            <person name="Spackman E."/>
            <person name="Goraichik I."/>
            <person name="Dimitrov K.M."/>
            <person name="Suarez D.L."/>
            <person name="Swayne D.E."/>
        </authorList>
    </citation>
    <scope>NUCLEOTIDE SEQUENCE [LARGE SCALE GENOMIC DNA]</scope>
    <source>
        <strain evidence="1 2">11</strain>
    </source>
</reference>
<evidence type="ECO:0000313" key="2">
    <source>
        <dbReference type="Proteomes" id="UP000193834"/>
    </source>
</evidence>
<keyword evidence="2" id="KW-1185">Reference proteome</keyword>
<gene>
    <name evidence="1" type="ORF">SAMN06295960_3324</name>
</gene>
<name>A0A1X7LEL4_9BACL</name>
<sequence>MLKYRFIVWGSLICAVLFIGGSLLLDFNAIWQVLLSWLLGGASITIAVYFTDKLYRDL</sequence>
<dbReference type="RefSeq" id="WP_169027088.1">
    <property type="nucleotide sequence ID" value="NZ_FXAZ01000004.1"/>
</dbReference>
<dbReference type="EMBL" id="FXAZ01000004">
    <property type="protein sequence ID" value="SMG51987.1"/>
    <property type="molecule type" value="Genomic_DNA"/>
</dbReference>
<protein>
    <submittedName>
        <fullName evidence="1">Uncharacterized protein</fullName>
    </submittedName>
</protein>
<accession>A0A1X7LEL4</accession>
<proteinExistence type="predicted"/>
<dbReference type="Proteomes" id="UP000193834">
    <property type="component" value="Unassembled WGS sequence"/>
</dbReference>
<evidence type="ECO:0000313" key="1">
    <source>
        <dbReference type="EMBL" id="SMG51987.1"/>
    </source>
</evidence>